<dbReference type="AlphaFoldDB" id="A0A072UW93"/>
<evidence type="ECO:0000313" key="4">
    <source>
        <dbReference type="EMBL" id="RHN60948.1"/>
    </source>
</evidence>
<keyword evidence="6" id="KW-1185">Reference proteome</keyword>
<feature type="signal peptide" evidence="1">
    <location>
        <begin position="1"/>
        <end position="26"/>
    </location>
</feature>
<dbReference type="Proteomes" id="UP000265566">
    <property type="component" value="Chromosome 4"/>
</dbReference>
<gene>
    <name evidence="3" type="ordered locus">MTR_4g063740</name>
    <name evidence="4" type="ORF">MtrunA17_Chr4g0031351</name>
</gene>
<dbReference type="EMBL" id="PSQE01000004">
    <property type="protein sequence ID" value="RHN60948.1"/>
    <property type="molecule type" value="Genomic_DNA"/>
</dbReference>
<evidence type="ECO:0000256" key="1">
    <source>
        <dbReference type="SAM" id="SignalP"/>
    </source>
</evidence>
<reference evidence="4" key="4">
    <citation type="journal article" date="2018" name="Nat. Plants">
        <title>Whole-genome landscape of Medicago truncatula symbiotic genes.</title>
        <authorList>
            <person name="Pecrix Y."/>
            <person name="Gamas P."/>
            <person name="Carrere S."/>
        </authorList>
    </citation>
    <scope>NUCLEOTIDE SEQUENCE</scope>
    <source>
        <tissue evidence="4">Leaves</tissue>
    </source>
</reference>
<reference evidence="3 6" key="1">
    <citation type="journal article" date="2011" name="Nature">
        <title>The Medicago genome provides insight into the evolution of rhizobial symbioses.</title>
        <authorList>
            <person name="Young N.D."/>
            <person name="Debelle F."/>
            <person name="Oldroyd G.E."/>
            <person name="Geurts R."/>
            <person name="Cannon S.B."/>
            <person name="Udvardi M.K."/>
            <person name="Benedito V.A."/>
            <person name="Mayer K.F."/>
            <person name="Gouzy J."/>
            <person name="Schoof H."/>
            <person name="Van de Peer Y."/>
            <person name="Proost S."/>
            <person name="Cook D.R."/>
            <person name="Meyers B.C."/>
            <person name="Spannagl M."/>
            <person name="Cheung F."/>
            <person name="De Mita S."/>
            <person name="Krishnakumar V."/>
            <person name="Gundlach H."/>
            <person name="Zhou S."/>
            <person name="Mudge J."/>
            <person name="Bharti A.K."/>
            <person name="Murray J.D."/>
            <person name="Naoumkina M.A."/>
            <person name="Rosen B."/>
            <person name="Silverstein K.A."/>
            <person name="Tang H."/>
            <person name="Rombauts S."/>
            <person name="Zhao P.X."/>
            <person name="Zhou P."/>
            <person name="Barbe V."/>
            <person name="Bardou P."/>
            <person name="Bechner M."/>
            <person name="Bellec A."/>
            <person name="Berger A."/>
            <person name="Berges H."/>
            <person name="Bidwell S."/>
            <person name="Bisseling T."/>
            <person name="Choisne N."/>
            <person name="Couloux A."/>
            <person name="Denny R."/>
            <person name="Deshpande S."/>
            <person name="Dai X."/>
            <person name="Doyle J.J."/>
            <person name="Dudez A.M."/>
            <person name="Farmer A.D."/>
            <person name="Fouteau S."/>
            <person name="Franken C."/>
            <person name="Gibelin C."/>
            <person name="Gish J."/>
            <person name="Goldstein S."/>
            <person name="Gonzalez A.J."/>
            <person name="Green P.J."/>
            <person name="Hallab A."/>
            <person name="Hartog M."/>
            <person name="Hua A."/>
            <person name="Humphray S.J."/>
            <person name="Jeong D.H."/>
            <person name="Jing Y."/>
            <person name="Jocker A."/>
            <person name="Kenton S.M."/>
            <person name="Kim D.J."/>
            <person name="Klee K."/>
            <person name="Lai H."/>
            <person name="Lang C."/>
            <person name="Lin S."/>
            <person name="Macmil S.L."/>
            <person name="Magdelenat G."/>
            <person name="Matthews L."/>
            <person name="McCorrison J."/>
            <person name="Monaghan E.L."/>
            <person name="Mun J.H."/>
            <person name="Najar F.Z."/>
            <person name="Nicholson C."/>
            <person name="Noirot C."/>
            <person name="O'Bleness M."/>
            <person name="Paule C.R."/>
            <person name="Poulain J."/>
            <person name="Prion F."/>
            <person name="Qin B."/>
            <person name="Qu C."/>
            <person name="Retzel E.F."/>
            <person name="Riddle C."/>
            <person name="Sallet E."/>
            <person name="Samain S."/>
            <person name="Samson N."/>
            <person name="Sanders I."/>
            <person name="Saurat O."/>
            <person name="Scarpelli C."/>
            <person name="Schiex T."/>
            <person name="Segurens B."/>
            <person name="Severin A.J."/>
            <person name="Sherrier D.J."/>
            <person name="Shi R."/>
            <person name="Sims S."/>
            <person name="Singer S.R."/>
            <person name="Sinharoy S."/>
            <person name="Sterck L."/>
            <person name="Viollet A."/>
            <person name="Wang B.B."/>
            <person name="Wang K."/>
            <person name="Wang M."/>
            <person name="Wang X."/>
            <person name="Warfsmann J."/>
            <person name="Weissenbach J."/>
            <person name="White D.D."/>
            <person name="White J.D."/>
            <person name="Wiley G.B."/>
            <person name="Wincker P."/>
            <person name="Xing Y."/>
            <person name="Yang L."/>
            <person name="Yao Z."/>
            <person name="Ying F."/>
            <person name="Zhai J."/>
            <person name="Zhou L."/>
            <person name="Zuber A."/>
            <person name="Denarie J."/>
            <person name="Dixon R.A."/>
            <person name="May G.D."/>
            <person name="Schwartz D.C."/>
            <person name="Rogers J."/>
            <person name="Quetier F."/>
            <person name="Town C.D."/>
            <person name="Roe B.A."/>
        </authorList>
    </citation>
    <scope>NUCLEOTIDE SEQUENCE [LARGE SCALE GENOMIC DNA]</scope>
    <source>
        <strain evidence="3">A17</strain>
        <strain evidence="5 6">cv. Jemalong A17</strain>
    </source>
</reference>
<sequence>MAKTLKFVYAMIIFLSLFLMATNIDSALIECQIDDDCPPIKFAKYLCINYKCRKICLGE</sequence>
<evidence type="ECO:0000313" key="6">
    <source>
        <dbReference type="Proteomes" id="UP000002051"/>
    </source>
</evidence>
<proteinExistence type="predicted"/>
<reference evidence="3 6" key="2">
    <citation type="journal article" date="2014" name="BMC Genomics">
        <title>An improved genome release (version Mt4.0) for the model legume Medicago truncatula.</title>
        <authorList>
            <person name="Tang H."/>
            <person name="Krishnakumar V."/>
            <person name="Bidwell S."/>
            <person name="Rosen B."/>
            <person name="Chan A."/>
            <person name="Zhou S."/>
            <person name="Gentzbittel L."/>
            <person name="Childs K.L."/>
            <person name="Yandell M."/>
            <person name="Gundlach H."/>
            <person name="Mayer K.F."/>
            <person name="Schwartz D.C."/>
            <person name="Town C.D."/>
        </authorList>
    </citation>
    <scope>GENOME REANNOTATION</scope>
    <source>
        <strain evidence="3">A17</strain>
        <strain evidence="5 6">cv. Jemalong A17</strain>
    </source>
</reference>
<protein>
    <submittedName>
        <fullName evidence="3">Nodule Cysteine-Rich (NCR) secreted peptide</fullName>
    </submittedName>
    <submittedName>
        <fullName evidence="4">Putative Late nodulin</fullName>
    </submittedName>
</protein>
<dbReference type="Pfam" id="PF07127">
    <property type="entry name" value="Nodulin_late"/>
    <property type="match status" value="1"/>
</dbReference>
<keyword evidence="1" id="KW-0732">Signal</keyword>
<name>A0A072UW93_MEDTR</name>
<dbReference type="GO" id="GO:0046872">
    <property type="term" value="F:metal ion binding"/>
    <property type="evidence" value="ECO:0007669"/>
    <property type="project" value="InterPro"/>
</dbReference>
<feature type="chain" id="PRO_5014500110" evidence="1">
    <location>
        <begin position="27"/>
        <end position="59"/>
    </location>
</feature>
<reference evidence="5" key="3">
    <citation type="submission" date="2015-04" db="UniProtKB">
        <authorList>
            <consortium name="EnsemblPlants"/>
        </authorList>
    </citation>
    <scope>IDENTIFICATION</scope>
    <source>
        <strain evidence="5">cv. Jemalong A17</strain>
    </source>
</reference>
<dbReference type="EnsemblPlants" id="KEH30135">
    <property type="protein sequence ID" value="KEH30135"/>
    <property type="gene ID" value="MTR_4g063740"/>
</dbReference>
<accession>A0A072UW93</accession>
<evidence type="ECO:0000313" key="3">
    <source>
        <dbReference type="EMBL" id="KEH30135.1"/>
    </source>
</evidence>
<dbReference type="EMBL" id="CM001220">
    <property type="protein sequence ID" value="KEH30135.1"/>
    <property type="molecule type" value="Genomic_DNA"/>
</dbReference>
<dbReference type="HOGENOM" id="CLU_181053_1_2_1"/>
<evidence type="ECO:0000259" key="2">
    <source>
        <dbReference type="Pfam" id="PF07127"/>
    </source>
</evidence>
<dbReference type="Gramene" id="rna23350">
    <property type="protein sequence ID" value="RHN60948.1"/>
    <property type="gene ID" value="gene23350"/>
</dbReference>
<dbReference type="Proteomes" id="UP000002051">
    <property type="component" value="Chromosome 4"/>
</dbReference>
<dbReference type="InterPro" id="IPR009810">
    <property type="entry name" value="Nodulin_late_dom"/>
</dbReference>
<feature type="domain" description="Late nodulin" evidence="2">
    <location>
        <begin position="1"/>
        <end position="53"/>
    </location>
</feature>
<organism evidence="3 6">
    <name type="scientific">Medicago truncatula</name>
    <name type="common">Barrel medic</name>
    <name type="synonym">Medicago tribuloides</name>
    <dbReference type="NCBI Taxonomy" id="3880"/>
    <lineage>
        <taxon>Eukaryota</taxon>
        <taxon>Viridiplantae</taxon>
        <taxon>Streptophyta</taxon>
        <taxon>Embryophyta</taxon>
        <taxon>Tracheophyta</taxon>
        <taxon>Spermatophyta</taxon>
        <taxon>Magnoliopsida</taxon>
        <taxon>eudicotyledons</taxon>
        <taxon>Gunneridae</taxon>
        <taxon>Pentapetalae</taxon>
        <taxon>rosids</taxon>
        <taxon>fabids</taxon>
        <taxon>Fabales</taxon>
        <taxon>Fabaceae</taxon>
        <taxon>Papilionoideae</taxon>
        <taxon>50 kb inversion clade</taxon>
        <taxon>NPAAA clade</taxon>
        <taxon>Hologalegina</taxon>
        <taxon>IRL clade</taxon>
        <taxon>Trifolieae</taxon>
        <taxon>Medicago</taxon>
    </lineage>
</organism>
<evidence type="ECO:0000313" key="5">
    <source>
        <dbReference type="EnsemblPlants" id="KEH30135"/>
    </source>
</evidence>